<evidence type="ECO:0000313" key="3">
    <source>
        <dbReference type="Proteomes" id="UP000738349"/>
    </source>
</evidence>
<proteinExistence type="predicted"/>
<evidence type="ECO:0000313" key="2">
    <source>
        <dbReference type="EMBL" id="KAH7132825.1"/>
    </source>
</evidence>
<organism evidence="2 3">
    <name type="scientific">Dactylonectria macrodidyma</name>
    <dbReference type="NCBI Taxonomy" id="307937"/>
    <lineage>
        <taxon>Eukaryota</taxon>
        <taxon>Fungi</taxon>
        <taxon>Dikarya</taxon>
        <taxon>Ascomycota</taxon>
        <taxon>Pezizomycotina</taxon>
        <taxon>Sordariomycetes</taxon>
        <taxon>Hypocreomycetidae</taxon>
        <taxon>Hypocreales</taxon>
        <taxon>Nectriaceae</taxon>
        <taxon>Dactylonectria</taxon>
    </lineage>
</organism>
<protein>
    <submittedName>
        <fullName evidence="2">Uncharacterized protein</fullName>
    </submittedName>
</protein>
<dbReference type="EMBL" id="JAGMUV010000016">
    <property type="protein sequence ID" value="KAH7132825.1"/>
    <property type="molecule type" value="Genomic_DNA"/>
</dbReference>
<accession>A0A9P9E6J0</accession>
<keyword evidence="1" id="KW-0812">Transmembrane</keyword>
<dbReference type="Proteomes" id="UP000738349">
    <property type="component" value="Unassembled WGS sequence"/>
</dbReference>
<evidence type="ECO:0000256" key="1">
    <source>
        <dbReference type="SAM" id="Phobius"/>
    </source>
</evidence>
<name>A0A9P9E6J0_9HYPO</name>
<feature type="transmembrane region" description="Helical" evidence="1">
    <location>
        <begin position="172"/>
        <end position="193"/>
    </location>
</feature>
<keyword evidence="1" id="KW-1133">Transmembrane helix</keyword>
<dbReference type="OrthoDB" id="5107061at2759"/>
<keyword evidence="3" id="KW-1185">Reference proteome</keyword>
<reference evidence="2" key="1">
    <citation type="journal article" date="2021" name="Nat. Commun.">
        <title>Genetic determinants of endophytism in the Arabidopsis root mycobiome.</title>
        <authorList>
            <person name="Mesny F."/>
            <person name="Miyauchi S."/>
            <person name="Thiergart T."/>
            <person name="Pickel B."/>
            <person name="Atanasova L."/>
            <person name="Karlsson M."/>
            <person name="Huettel B."/>
            <person name="Barry K.W."/>
            <person name="Haridas S."/>
            <person name="Chen C."/>
            <person name="Bauer D."/>
            <person name="Andreopoulos W."/>
            <person name="Pangilinan J."/>
            <person name="LaButti K."/>
            <person name="Riley R."/>
            <person name="Lipzen A."/>
            <person name="Clum A."/>
            <person name="Drula E."/>
            <person name="Henrissat B."/>
            <person name="Kohler A."/>
            <person name="Grigoriev I.V."/>
            <person name="Martin F.M."/>
            <person name="Hacquard S."/>
        </authorList>
    </citation>
    <scope>NUCLEOTIDE SEQUENCE</scope>
    <source>
        <strain evidence="2">MPI-CAGE-AT-0147</strain>
    </source>
</reference>
<comment type="caution">
    <text evidence="2">The sequence shown here is derived from an EMBL/GenBank/DDBJ whole genome shotgun (WGS) entry which is preliminary data.</text>
</comment>
<sequence>MVKTRWCRVVPDSSGHLQTFHESSQRRLDTYHRGGDQRKERKALQEYHELRKRKKRVNRVVNDLCANVVERLNSNDGRELTAPEHFGVVKGGIKVHLNSSTTLLLNSTEKMIEYADRPENLPSSAGFLLFIALCVEMVQKEVQKEEEGPTMESHAYLDSSEKTRRDRWEAGILLLTRMMNSLGVVGLMLFYSYSIFDHVLEVATTHDVTTREAIAEKAADILRHTLPEFWQDDVQLFYLPYAIEEILEFQVSHAKICESLGLENFSNAPINSPFVKFEQLEPGGEFALIAASERVEREEQLELTVQELIVRECFEDLQGELTNEYLEQVLNPILQPIPNPIGCSERYKKLTLPVEVQESLKTAGKWPRVYGPVKSSPHSIHRLRWSACLSAALQQIISFLRRFTRMYWSEGLGGGQNAEQSIKSVAI</sequence>
<gene>
    <name evidence="2" type="ORF">EDB81DRAFT_763346</name>
</gene>
<dbReference type="AlphaFoldDB" id="A0A9P9E6J0"/>
<keyword evidence="1" id="KW-0472">Membrane</keyword>